<comment type="caution">
    <text evidence="3">The sequence shown here is derived from an EMBL/GenBank/DDBJ whole genome shotgun (WGS) entry which is preliminary data.</text>
</comment>
<dbReference type="OrthoDB" id="2342176at2759"/>
<evidence type="ECO:0008006" key="5">
    <source>
        <dbReference type="Google" id="ProtNLM"/>
    </source>
</evidence>
<protein>
    <recommendedName>
        <fullName evidence="5">Extracellular protein</fullName>
    </recommendedName>
</protein>
<feature type="signal peptide" evidence="2">
    <location>
        <begin position="1"/>
        <end position="30"/>
    </location>
</feature>
<sequence>MRFTASIRLTAATISAFILLFSSLILQTLATPLLSSSSQLAEQEHGALLRRAEQAGAACDSEGQWNCMTSSFQRCASGQWSVEMSMADGTRCSPGGFTDDFNFRIEHDGSVNGQGDGQGDDRGNDGDGNGCVSVGSRDVVQGTTLMVVFGIWAILKIAI</sequence>
<keyword evidence="4" id="KW-1185">Reference proteome</keyword>
<keyword evidence="2" id="KW-0732">Signal</keyword>
<dbReference type="EMBL" id="JABEYC010000183">
    <property type="protein sequence ID" value="KAF4981135.1"/>
    <property type="molecule type" value="Genomic_DNA"/>
</dbReference>
<feature type="chain" id="PRO_5034439329" description="Extracellular protein" evidence="2">
    <location>
        <begin position="31"/>
        <end position="159"/>
    </location>
</feature>
<evidence type="ECO:0000313" key="3">
    <source>
        <dbReference type="EMBL" id="KAF4981135.1"/>
    </source>
</evidence>
<dbReference type="AlphaFoldDB" id="A0A8H4XMZ6"/>
<evidence type="ECO:0000256" key="1">
    <source>
        <dbReference type="SAM" id="MobiDB-lite"/>
    </source>
</evidence>
<reference evidence="3" key="1">
    <citation type="journal article" date="2020" name="BMC Genomics">
        <title>Correction to: Identification and distribution of gene clusters required for synthesis of sphingolipid metabolism inhibitors in diverse species of the filamentous fungus Fusarium.</title>
        <authorList>
            <person name="Kim H.S."/>
            <person name="Lohmar J.M."/>
            <person name="Busman M."/>
            <person name="Brown D.W."/>
            <person name="Naumann T.A."/>
            <person name="Divon H.H."/>
            <person name="Lysoe E."/>
            <person name="Uhlig S."/>
            <person name="Proctor R.H."/>
        </authorList>
    </citation>
    <scope>NUCLEOTIDE SEQUENCE</scope>
    <source>
        <strain evidence="3">NRRL 22465</strain>
    </source>
</reference>
<feature type="region of interest" description="Disordered" evidence="1">
    <location>
        <begin position="108"/>
        <end position="130"/>
    </location>
</feature>
<evidence type="ECO:0000256" key="2">
    <source>
        <dbReference type="SAM" id="SignalP"/>
    </source>
</evidence>
<reference evidence="3" key="2">
    <citation type="submission" date="2020-05" db="EMBL/GenBank/DDBJ databases">
        <authorList>
            <person name="Kim H.-S."/>
            <person name="Proctor R.H."/>
            <person name="Brown D.W."/>
        </authorList>
    </citation>
    <scope>NUCLEOTIDE SEQUENCE</scope>
    <source>
        <strain evidence="3">NRRL 22465</strain>
    </source>
</reference>
<gene>
    <name evidence="3" type="ORF">FZEAL_3005</name>
</gene>
<evidence type="ECO:0000313" key="4">
    <source>
        <dbReference type="Proteomes" id="UP000635477"/>
    </source>
</evidence>
<name>A0A8H4XMZ6_9HYPO</name>
<organism evidence="3 4">
    <name type="scientific">Fusarium zealandicum</name>
    <dbReference type="NCBI Taxonomy" id="1053134"/>
    <lineage>
        <taxon>Eukaryota</taxon>
        <taxon>Fungi</taxon>
        <taxon>Dikarya</taxon>
        <taxon>Ascomycota</taxon>
        <taxon>Pezizomycotina</taxon>
        <taxon>Sordariomycetes</taxon>
        <taxon>Hypocreomycetidae</taxon>
        <taxon>Hypocreales</taxon>
        <taxon>Nectriaceae</taxon>
        <taxon>Fusarium</taxon>
        <taxon>Fusarium staphyleae species complex</taxon>
    </lineage>
</organism>
<accession>A0A8H4XMZ6</accession>
<proteinExistence type="predicted"/>
<dbReference type="Proteomes" id="UP000635477">
    <property type="component" value="Unassembled WGS sequence"/>
</dbReference>